<feature type="compositionally biased region" description="Polar residues" evidence="1">
    <location>
        <begin position="1040"/>
        <end position="1053"/>
    </location>
</feature>
<accession>A0A2K6BT44</accession>
<feature type="region of interest" description="Disordered" evidence="1">
    <location>
        <begin position="961"/>
        <end position="1054"/>
    </location>
</feature>
<feature type="compositionally biased region" description="Pro residues" evidence="1">
    <location>
        <begin position="878"/>
        <end position="893"/>
    </location>
</feature>
<feature type="compositionally biased region" description="Basic and acidic residues" evidence="1">
    <location>
        <begin position="812"/>
        <end position="823"/>
    </location>
</feature>
<dbReference type="Ensembl" id="ENSMNET00000038799.1">
    <property type="protein sequence ID" value="ENSMNEP00000014594.1"/>
    <property type="gene ID" value="ENSMNEG00000031453.1"/>
</dbReference>
<dbReference type="STRING" id="9545.ENSMNEP00000014594"/>
<feature type="compositionally biased region" description="Polar residues" evidence="1">
    <location>
        <begin position="615"/>
        <end position="625"/>
    </location>
</feature>
<feature type="compositionally biased region" description="Polar residues" evidence="1">
    <location>
        <begin position="425"/>
        <end position="435"/>
    </location>
</feature>
<evidence type="ECO:0000313" key="2">
    <source>
        <dbReference type="Ensembl" id="ENSMNEP00000014594.1"/>
    </source>
</evidence>
<feature type="compositionally biased region" description="Basic and acidic residues" evidence="1">
    <location>
        <begin position="393"/>
        <end position="406"/>
    </location>
</feature>
<dbReference type="GeneTree" id="ENSGT00940000163431"/>
<dbReference type="OMA" id="GREEVPC"/>
<reference evidence="2" key="2">
    <citation type="submission" date="2025-09" db="UniProtKB">
        <authorList>
            <consortium name="Ensembl"/>
        </authorList>
    </citation>
    <scope>IDENTIFICATION</scope>
</reference>
<proteinExistence type="predicted"/>
<feature type="region of interest" description="Disordered" evidence="1">
    <location>
        <begin position="739"/>
        <end position="930"/>
    </location>
</feature>
<evidence type="ECO:0000313" key="3">
    <source>
        <dbReference type="Proteomes" id="UP000233120"/>
    </source>
</evidence>
<gene>
    <name evidence="2" type="primary">C6orf132</name>
</gene>
<feature type="compositionally biased region" description="Polar residues" evidence="1">
    <location>
        <begin position="767"/>
        <end position="785"/>
    </location>
</feature>
<protein>
    <submittedName>
        <fullName evidence="2">Chromosome 6 open reading frame 132</fullName>
    </submittedName>
</protein>
<feature type="region of interest" description="Disordered" evidence="1">
    <location>
        <begin position="376"/>
        <end position="663"/>
    </location>
</feature>
<feature type="compositionally biased region" description="Basic and acidic residues" evidence="1">
    <location>
        <begin position="458"/>
        <end position="475"/>
    </location>
</feature>
<dbReference type="PANTHER" id="PTHR35077">
    <property type="entry name" value="SIMILAR TO AI661453 PROTEIN"/>
    <property type="match status" value="1"/>
</dbReference>
<keyword evidence="3" id="KW-1185">Reference proteome</keyword>
<dbReference type="PANTHER" id="PTHR35077:SF2">
    <property type="entry name" value="SIMILAR TO AI661453 PROTEIN"/>
    <property type="match status" value="1"/>
</dbReference>
<dbReference type="Proteomes" id="UP000233120">
    <property type="component" value="Unassembled WGS sequence"/>
</dbReference>
<feature type="compositionally biased region" description="Low complexity" evidence="1">
    <location>
        <begin position="324"/>
        <end position="333"/>
    </location>
</feature>
<feature type="region of interest" description="Disordered" evidence="1">
    <location>
        <begin position="681"/>
        <end position="716"/>
    </location>
</feature>
<feature type="compositionally biased region" description="Pro residues" evidence="1">
    <location>
        <begin position="208"/>
        <end position="219"/>
    </location>
</feature>
<feature type="compositionally biased region" description="Polar residues" evidence="1">
    <location>
        <begin position="1"/>
        <end position="11"/>
    </location>
</feature>
<dbReference type="AlphaFoldDB" id="A0A2K6BT44"/>
<organism evidence="2 3">
    <name type="scientific">Macaca nemestrina</name>
    <name type="common">Pig-tailed macaque</name>
    <dbReference type="NCBI Taxonomy" id="9545"/>
    <lineage>
        <taxon>Eukaryota</taxon>
        <taxon>Metazoa</taxon>
        <taxon>Chordata</taxon>
        <taxon>Craniata</taxon>
        <taxon>Vertebrata</taxon>
        <taxon>Euteleostomi</taxon>
        <taxon>Mammalia</taxon>
        <taxon>Eutheria</taxon>
        <taxon>Euarchontoglires</taxon>
        <taxon>Primates</taxon>
        <taxon>Haplorrhini</taxon>
        <taxon>Catarrhini</taxon>
        <taxon>Cercopithecidae</taxon>
        <taxon>Cercopithecinae</taxon>
        <taxon>Macaca</taxon>
    </lineage>
</organism>
<feature type="compositionally biased region" description="Low complexity" evidence="1">
    <location>
        <begin position="510"/>
        <end position="525"/>
    </location>
</feature>
<feature type="compositionally biased region" description="Pro residues" evidence="1">
    <location>
        <begin position="407"/>
        <end position="419"/>
    </location>
</feature>
<feature type="compositionally biased region" description="Low complexity" evidence="1">
    <location>
        <begin position="581"/>
        <end position="598"/>
    </location>
</feature>
<feature type="region of interest" description="Disordered" evidence="1">
    <location>
        <begin position="1"/>
        <end position="31"/>
    </location>
</feature>
<name>A0A2K6BT44_MACNE</name>
<feature type="compositionally biased region" description="Pro residues" evidence="1">
    <location>
        <begin position="139"/>
        <end position="151"/>
    </location>
</feature>
<sequence>MKKNQTVQGTFSKLFGKKHTTSPSTSLYATNPPWIFTQEAPEEGTRGFDGIYYGDNRFNTVSESGTATLKARPRVRPLLTFLPLNAQENHGLAVPTPSVPEDFADKEVTGTSSLVNGNLRLYSSVGDLRPGQYGQDLLIPPPPPGPAPGPPQDISQPPGELPLPSPPSTAPPPPPLLLEPPPPPSMAPPPPPVLEALSPPHTLSSPSTPTPPDFIPPAPQKEEGATNKAPSRLPLPPSFHIRPASQVYPDRAPKPDCPGELRAAAPASPRLGQSQSQADEPPRVGTPGTPPPSCRSVTQPSSLRTAPPLPCAQKAAHPPAGFTKPPKSSSPALKPKPNPPSPADTASSAPVDWRDPSQMEKLRNELAAYLCGSRREDRFLSHRPGPTVAPQSKEGKKGPSMLEKETPPSPPAKDTPPGVPEKSLGGSSLTETEATPSLALPPVDYIPQDSPTPSVRQIRNELEARLSSSAEKEAKPSIGSLPPKPWLEGGRIFENGADNDKLSKPVAKNLPPQSTTLLPTTPLQPKAMLGPATPPKATSGSATPPQATPGPTTPLKATSGSATPLKATPGPTTPLKATSGLAISSTATTLPTTTSQLMAEKDSGPAGQPAKPASQEVSTPSQQRGEGSPSEATRLPTQGAHSSPALPPKTSPGGGEVPCLYKPHCHQSSLSREVAVVMPTLARGGAAGPGEPVEVKEPPGLPAKPSASAQPTDELLRHPVTGEVVERGSPMALLLAARQRAQKGRPGGAALGRSSLPGSLRDHSHQAEVSSDSIFHSQGRPNSFTVVPKLPKEAEKDSPLTIEIPNKWGPRPGRDAEGTEPSRRHNWTKPEPQAPVAWERAATSNLPQGHPLPKSFSSPPSPSYKREEEEEEFNFEVIPPPPEFSNDPEPPAPALQYLGRRSSPPRNNYSDLGQPPNAGPGAPPALGFSRFPVGARYAGAGGLERFSGGGRSLIKKRLYVGEPHRGPGMPRGGTGRSLSPPNCFRPQPGGPEMRRVNSAGRAPPGGLHARRLSLEGAARGAAEAKHKAPGSAPAAGRSPHTTTRYGSPINTFTVRPGTRHPISYACSGAHWKATS</sequence>
<feature type="compositionally biased region" description="Low complexity" evidence="1">
    <location>
        <begin position="1029"/>
        <end position="1039"/>
    </location>
</feature>
<evidence type="ECO:0000256" key="1">
    <source>
        <dbReference type="SAM" id="MobiDB-lite"/>
    </source>
</evidence>
<feature type="compositionally biased region" description="Polar residues" evidence="1">
    <location>
        <begin position="295"/>
        <end position="304"/>
    </location>
</feature>
<reference evidence="2" key="1">
    <citation type="submission" date="2025-08" db="UniProtKB">
        <authorList>
            <consortium name="Ensembl"/>
        </authorList>
    </citation>
    <scope>IDENTIFICATION</scope>
</reference>
<feature type="compositionally biased region" description="Pro residues" evidence="1">
    <location>
        <begin position="159"/>
        <end position="193"/>
    </location>
</feature>
<feature type="compositionally biased region" description="Low complexity" evidence="1">
    <location>
        <begin position="194"/>
        <end position="207"/>
    </location>
</feature>
<feature type="region of interest" description="Disordered" evidence="1">
    <location>
        <begin position="126"/>
        <end position="360"/>
    </location>
</feature>
<dbReference type="Bgee" id="ENSMNEG00000031453">
    <property type="expression patterns" value="Expressed in lung and 3 other cell types or tissues"/>
</dbReference>